<accession>A0A507CQG1</accession>
<dbReference type="Proteomes" id="UP000317494">
    <property type="component" value="Unassembled WGS sequence"/>
</dbReference>
<proteinExistence type="predicted"/>
<protein>
    <submittedName>
        <fullName evidence="2">Uncharacterized protein</fullName>
    </submittedName>
</protein>
<sequence length="292" mass="33288">MLDLQAKITRVNEALMPGTSTIVSSFTQAYMIVYSHPEYCIGNLAEVVDPNDEYYLASQLAMAVAFYQLVVGRMQLVELSLSAFLEQQKQLPETAWLNYEISRLEGVVNPMRRCREEYQDVADKLMKRWTRKWEQVLGNDLKRHFEKIEYEFEMFKCYNEPRAFQSPSGLFELLPIFENVPSEYLELAARFNKVQHIMWKDPIPKALYKMYKDAASAARVSEGVGPSSNIGVDSVAARDHGSSAGHLQGLGQLTMIEHEAGHASSHSIVHQRRGPVSTNRLDQSGKRRTHRS</sequence>
<dbReference type="VEuPathDB" id="FungiDB:SeMB42_g05596"/>
<name>A0A507CQG1_9FUNG</name>
<dbReference type="AlphaFoldDB" id="A0A507CQG1"/>
<evidence type="ECO:0000313" key="3">
    <source>
        <dbReference type="Proteomes" id="UP000317494"/>
    </source>
</evidence>
<reference evidence="2 3" key="1">
    <citation type="journal article" date="2019" name="Sci. Rep.">
        <title>Comparative genomics of chytrid fungi reveal insights into the obligate biotrophic and pathogenic lifestyle of Synchytrium endobioticum.</title>
        <authorList>
            <person name="van de Vossenberg B.T.L.H."/>
            <person name="Warris S."/>
            <person name="Nguyen H.D.T."/>
            <person name="van Gent-Pelzer M.P.E."/>
            <person name="Joly D.L."/>
            <person name="van de Geest H.C."/>
            <person name="Bonants P.J.M."/>
            <person name="Smith D.S."/>
            <person name="Levesque C.A."/>
            <person name="van der Lee T.A.J."/>
        </authorList>
    </citation>
    <scope>NUCLEOTIDE SEQUENCE [LARGE SCALE GENOMIC DNA]</scope>
    <source>
        <strain evidence="2 3">MB42</strain>
    </source>
</reference>
<dbReference type="EMBL" id="QEAN01000273">
    <property type="protein sequence ID" value="TPX41385.1"/>
    <property type="molecule type" value="Genomic_DNA"/>
</dbReference>
<gene>
    <name evidence="2" type="ORF">SeMB42_g05596</name>
</gene>
<evidence type="ECO:0000256" key="1">
    <source>
        <dbReference type="SAM" id="MobiDB-lite"/>
    </source>
</evidence>
<evidence type="ECO:0000313" key="2">
    <source>
        <dbReference type="EMBL" id="TPX41385.1"/>
    </source>
</evidence>
<organism evidence="2 3">
    <name type="scientific">Synchytrium endobioticum</name>
    <dbReference type="NCBI Taxonomy" id="286115"/>
    <lineage>
        <taxon>Eukaryota</taxon>
        <taxon>Fungi</taxon>
        <taxon>Fungi incertae sedis</taxon>
        <taxon>Chytridiomycota</taxon>
        <taxon>Chytridiomycota incertae sedis</taxon>
        <taxon>Chytridiomycetes</taxon>
        <taxon>Synchytriales</taxon>
        <taxon>Synchytriaceae</taxon>
        <taxon>Synchytrium</taxon>
    </lineage>
</organism>
<comment type="caution">
    <text evidence="2">The sequence shown here is derived from an EMBL/GenBank/DDBJ whole genome shotgun (WGS) entry which is preliminary data.</text>
</comment>
<feature type="region of interest" description="Disordered" evidence="1">
    <location>
        <begin position="261"/>
        <end position="292"/>
    </location>
</feature>
<keyword evidence="3" id="KW-1185">Reference proteome</keyword>